<evidence type="ECO:0000259" key="1">
    <source>
        <dbReference type="Pfam" id="PF14529"/>
    </source>
</evidence>
<proteinExistence type="predicted"/>
<feature type="domain" description="Endonuclease/exonuclease/phosphatase" evidence="1">
    <location>
        <begin position="43"/>
        <end position="147"/>
    </location>
</feature>
<keyword evidence="3" id="KW-1185">Reference proteome</keyword>
<sequence>MTAGENSCDFLCVQDPYVVDGFPLGDALGYPMFSSNRSNCPHDDMDNLILEISQIGLNGSLDLLVGDFNARSQIWGCGLEDRRGRIMSEFIASNNFSIYNRTDLEPTFVSERAQGFPDLSLSTALQDLFDSWWILNKDSLSDHRYICVQLAGDFHCSDDFVFKTKHSPKRFLRIFKQF</sequence>
<dbReference type="OrthoDB" id="6437148at2759"/>
<dbReference type="GO" id="GO:0003824">
    <property type="term" value="F:catalytic activity"/>
    <property type="evidence" value="ECO:0007669"/>
    <property type="project" value="InterPro"/>
</dbReference>
<evidence type="ECO:0000313" key="2">
    <source>
        <dbReference type="EMBL" id="GBO26111.1"/>
    </source>
</evidence>
<dbReference type="AlphaFoldDB" id="A0A4Y2VNC8"/>
<dbReference type="Proteomes" id="UP000499080">
    <property type="component" value="Unassembled WGS sequence"/>
</dbReference>
<evidence type="ECO:0000313" key="3">
    <source>
        <dbReference type="Proteomes" id="UP000499080"/>
    </source>
</evidence>
<organism evidence="2 3">
    <name type="scientific">Araneus ventricosus</name>
    <name type="common">Orbweaver spider</name>
    <name type="synonym">Epeira ventricosa</name>
    <dbReference type="NCBI Taxonomy" id="182803"/>
    <lineage>
        <taxon>Eukaryota</taxon>
        <taxon>Metazoa</taxon>
        <taxon>Ecdysozoa</taxon>
        <taxon>Arthropoda</taxon>
        <taxon>Chelicerata</taxon>
        <taxon>Arachnida</taxon>
        <taxon>Araneae</taxon>
        <taxon>Araneomorphae</taxon>
        <taxon>Entelegynae</taxon>
        <taxon>Araneoidea</taxon>
        <taxon>Araneidae</taxon>
        <taxon>Araneus</taxon>
    </lineage>
</organism>
<gene>
    <name evidence="2" type="ORF">AVEN_112361_1</name>
</gene>
<dbReference type="InterPro" id="IPR036691">
    <property type="entry name" value="Endo/exonu/phosph_ase_sf"/>
</dbReference>
<dbReference type="InterPro" id="IPR005135">
    <property type="entry name" value="Endo/exonuclease/phosphatase"/>
</dbReference>
<comment type="caution">
    <text evidence="2">The sequence shown here is derived from an EMBL/GenBank/DDBJ whole genome shotgun (WGS) entry which is preliminary data.</text>
</comment>
<reference evidence="2 3" key="1">
    <citation type="journal article" date="2019" name="Sci. Rep.">
        <title>Orb-weaving spider Araneus ventricosus genome elucidates the spidroin gene catalogue.</title>
        <authorList>
            <person name="Kono N."/>
            <person name="Nakamura H."/>
            <person name="Ohtoshi R."/>
            <person name="Moran D.A.P."/>
            <person name="Shinohara A."/>
            <person name="Yoshida Y."/>
            <person name="Fujiwara M."/>
            <person name="Mori M."/>
            <person name="Tomita M."/>
            <person name="Arakawa K."/>
        </authorList>
    </citation>
    <scope>NUCLEOTIDE SEQUENCE [LARGE SCALE GENOMIC DNA]</scope>
</reference>
<dbReference type="EMBL" id="BGPR01049120">
    <property type="protein sequence ID" value="GBO26111.1"/>
    <property type="molecule type" value="Genomic_DNA"/>
</dbReference>
<dbReference type="SUPFAM" id="SSF56219">
    <property type="entry name" value="DNase I-like"/>
    <property type="match status" value="1"/>
</dbReference>
<protein>
    <recommendedName>
        <fullName evidence="1">Endonuclease/exonuclease/phosphatase domain-containing protein</fullName>
    </recommendedName>
</protein>
<dbReference type="Pfam" id="PF14529">
    <property type="entry name" value="Exo_endo_phos_2"/>
    <property type="match status" value="1"/>
</dbReference>
<dbReference type="Gene3D" id="3.60.10.10">
    <property type="entry name" value="Endonuclease/exonuclease/phosphatase"/>
    <property type="match status" value="1"/>
</dbReference>
<accession>A0A4Y2VNC8</accession>
<name>A0A4Y2VNC8_ARAVE</name>